<evidence type="ECO:0000313" key="3">
    <source>
        <dbReference type="EMBL" id="GFP34734.1"/>
    </source>
</evidence>
<gene>
    <name evidence="1" type="ORF">HKBW3S25_00784</name>
    <name evidence="2" type="ORF">HKBW3S33_00697</name>
    <name evidence="3" type="ORF">HKBW3S43_00526</name>
</gene>
<dbReference type="EMBL" id="BLSB01000019">
    <property type="protein sequence ID" value="GFP34734.1"/>
    <property type="molecule type" value="Genomic_DNA"/>
</dbReference>
<dbReference type="AlphaFoldDB" id="A0A6V8PSE6"/>
<organism evidence="3 5">
    <name type="scientific">Candidatus Hakubella thermalkaliphila</name>
    <dbReference type="NCBI Taxonomy" id="2754717"/>
    <lineage>
        <taxon>Bacteria</taxon>
        <taxon>Bacillati</taxon>
        <taxon>Actinomycetota</taxon>
        <taxon>Actinomycetota incertae sedis</taxon>
        <taxon>Candidatus Hakubellales</taxon>
        <taxon>Candidatus Hakubellaceae</taxon>
        <taxon>Candidatus Hakubella</taxon>
    </lineage>
</organism>
<reference evidence="4 5" key="1">
    <citation type="journal article" date="2020" name="Front. Microbiol.">
        <title>Single-cell genomics of novel Actinobacteria with the Wood-Ljungdahl pathway discovered in a serpentinizing system.</title>
        <authorList>
            <person name="Merino N."/>
            <person name="Kawai M."/>
            <person name="Boyd E.S."/>
            <person name="Colman D.R."/>
            <person name="McGlynn S.E."/>
            <person name="Nealson K.H."/>
            <person name="Kurokawa K."/>
            <person name="Hongoh Y."/>
        </authorList>
    </citation>
    <scope>NUCLEOTIDE SEQUENCE [LARGE SCALE GENOMIC DNA]</scope>
    <source>
        <strain evidence="1 4">S25</strain>
        <strain evidence="2 6">S33</strain>
        <strain evidence="3 5">S43</strain>
    </source>
</reference>
<dbReference type="Proteomes" id="UP000576480">
    <property type="component" value="Unassembled WGS sequence"/>
</dbReference>
<evidence type="ECO:0000313" key="4">
    <source>
        <dbReference type="Proteomes" id="UP000543224"/>
    </source>
</evidence>
<evidence type="ECO:0000313" key="6">
    <source>
        <dbReference type="Proteomes" id="UP000591948"/>
    </source>
</evidence>
<keyword evidence="6" id="KW-1185">Reference proteome</keyword>
<sequence>MNQALFQIFIPLNYNDGTSVEKEKIQKTCTEIGLHFGGYTLHETPVRGGWYHEGRLYHDQHLTLMVIADDNAQNRTWLKNYKPILKNRFCQIEIFILVWEIEIL</sequence>
<protein>
    <submittedName>
        <fullName evidence="3">Uncharacterized protein</fullName>
    </submittedName>
</protein>
<dbReference type="EMBL" id="BLRX01000069">
    <property type="protein sequence ID" value="GFP25312.1"/>
    <property type="molecule type" value="Genomic_DNA"/>
</dbReference>
<name>A0A6V8PSE6_9ACTN</name>
<proteinExistence type="predicted"/>
<evidence type="ECO:0000313" key="1">
    <source>
        <dbReference type="EMBL" id="GFP25312.1"/>
    </source>
</evidence>
<comment type="caution">
    <text evidence="3">The sequence shown here is derived from an EMBL/GenBank/DDBJ whole genome shotgun (WGS) entry which is preliminary data.</text>
</comment>
<dbReference type="Proteomes" id="UP000591948">
    <property type="component" value="Unassembled WGS sequence"/>
</dbReference>
<dbReference type="Proteomes" id="UP000543224">
    <property type="component" value="Unassembled WGS sequence"/>
</dbReference>
<dbReference type="RefSeq" id="WP_176229461.1">
    <property type="nucleotide sequence ID" value="NZ_BLRY01000025.1"/>
</dbReference>
<dbReference type="EMBL" id="BLRY01000025">
    <property type="protein sequence ID" value="GFP27283.1"/>
    <property type="molecule type" value="Genomic_DNA"/>
</dbReference>
<accession>A0A6V8PSE6</accession>
<evidence type="ECO:0000313" key="2">
    <source>
        <dbReference type="EMBL" id="GFP27283.1"/>
    </source>
</evidence>
<evidence type="ECO:0000313" key="5">
    <source>
        <dbReference type="Proteomes" id="UP000576480"/>
    </source>
</evidence>